<reference evidence="4 5" key="1">
    <citation type="submission" date="2017-10" db="EMBL/GenBank/DDBJ databases">
        <title>Bacillus sp. nov., a halophilic bacterium isolated from a Yangshapao Lake.</title>
        <authorList>
            <person name="Wang H."/>
        </authorList>
    </citation>
    <scope>NUCLEOTIDE SEQUENCE [LARGE SCALE GENOMIC DNA]</scope>
    <source>
        <strain evidence="4 5">YSP-3</strain>
    </source>
</reference>
<dbReference type="GO" id="GO:0008168">
    <property type="term" value="F:methyltransferase activity"/>
    <property type="evidence" value="ECO:0007669"/>
    <property type="project" value="UniProtKB-KW"/>
</dbReference>
<evidence type="ECO:0000256" key="2">
    <source>
        <dbReference type="ARBA" id="ARBA00022679"/>
    </source>
</evidence>
<dbReference type="Pfam" id="PF13649">
    <property type="entry name" value="Methyltransf_25"/>
    <property type="match status" value="1"/>
</dbReference>
<keyword evidence="2 4" id="KW-0808">Transferase</keyword>
<dbReference type="OrthoDB" id="465705at2"/>
<dbReference type="GO" id="GO:0032259">
    <property type="term" value="P:methylation"/>
    <property type="evidence" value="ECO:0007669"/>
    <property type="project" value="UniProtKB-KW"/>
</dbReference>
<gene>
    <name evidence="4" type="ORF">CR205_13465</name>
</gene>
<evidence type="ECO:0000259" key="3">
    <source>
        <dbReference type="Pfam" id="PF13649"/>
    </source>
</evidence>
<evidence type="ECO:0000256" key="1">
    <source>
        <dbReference type="ARBA" id="ARBA00022603"/>
    </source>
</evidence>
<keyword evidence="5" id="KW-1185">Reference proteome</keyword>
<dbReference type="SUPFAM" id="SSF53335">
    <property type="entry name" value="S-adenosyl-L-methionine-dependent methyltransferases"/>
    <property type="match status" value="1"/>
</dbReference>
<sequence>MLNKQEFNLWANDYDKTVQVSEENSQYPFAGYKTILNTIFNEIMSAPGAAVLDIGFGTGTLTSRLYENGHRIDGVDFSSEMTAIASSKMPKANLVEWDFSEGLPPDIREKTYDAVISTYALHHLNDEAKIAFIEELLPLLNEGGRILIGDIAFGTRDELDRCRIENSRIWDEDEFYFVFKELKEGLKDTCRCRFIPVSHCGGVIEISPSR</sequence>
<dbReference type="RefSeq" id="WP_110520637.1">
    <property type="nucleotide sequence ID" value="NZ_PDOF01000002.1"/>
</dbReference>
<evidence type="ECO:0000313" key="5">
    <source>
        <dbReference type="Proteomes" id="UP000248066"/>
    </source>
</evidence>
<dbReference type="PANTHER" id="PTHR43861">
    <property type="entry name" value="TRANS-ACONITATE 2-METHYLTRANSFERASE-RELATED"/>
    <property type="match status" value="1"/>
</dbReference>
<comment type="caution">
    <text evidence="4">The sequence shown here is derived from an EMBL/GenBank/DDBJ whole genome shotgun (WGS) entry which is preliminary data.</text>
</comment>
<keyword evidence="1 4" id="KW-0489">Methyltransferase</keyword>
<dbReference type="InterPro" id="IPR041698">
    <property type="entry name" value="Methyltransf_25"/>
</dbReference>
<accession>A0A2W0H9E8</accession>
<evidence type="ECO:0000313" key="4">
    <source>
        <dbReference type="EMBL" id="PYZ96700.1"/>
    </source>
</evidence>
<dbReference type="Proteomes" id="UP000248066">
    <property type="component" value="Unassembled WGS sequence"/>
</dbReference>
<dbReference type="CDD" id="cd02440">
    <property type="entry name" value="AdoMet_MTases"/>
    <property type="match status" value="1"/>
</dbReference>
<protein>
    <submittedName>
        <fullName evidence="4">SAM-dependent methyltransferase</fullName>
    </submittedName>
</protein>
<dbReference type="PANTHER" id="PTHR43861:SF1">
    <property type="entry name" value="TRANS-ACONITATE 2-METHYLTRANSFERASE"/>
    <property type="match status" value="1"/>
</dbReference>
<dbReference type="EMBL" id="PDOF01000002">
    <property type="protein sequence ID" value="PYZ96700.1"/>
    <property type="molecule type" value="Genomic_DNA"/>
</dbReference>
<feature type="domain" description="Methyltransferase" evidence="3">
    <location>
        <begin position="51"/>
        <end position="144"/>
    </location>
</feature>
<dbReference type="AlphaFoldDB" id="A0A2W0H9E8"/>
<dbReference type="Gene3D" id="3.40.50.150">
    <property type="entry name" value="Vaccinia Virus protein VP39"/>
    <property type="match status" value="1"/>
</dbReference>
<name>A0A2W0H9E8_9BACI</name>
<dbReference type="InterPro" id="IPR029063">
    <property type="entry name" value="SAM-dependent_MTases_sf"/>
</dbReference>
<proteinExistence type="predicted"/>
<organism evidence="4 5">
    <name type="scientific">Alteribacter lacisalsi</name>
    <dbReference type="NCBI Taxonomy" id="2045244"/>
    <lineage>
        <taxon>Bacteria</taxon>
        <taxon>Bacillati</taxon>
        <taxon>Bacillota</taxon>
        <taxon>Bacilli</taxon>
        <taxon>Bacillales</taxon>
        <taxon>Bacillaceae</taxon>
        <taxon>Alteribacter</taxon>
    </lineage>
</organism>